<dbReference type="InterPro" id="IPR036691">
    <property type="entry name" value="Endo/exonu/phosph_ase_sf"/>
</dbReference>
<dbReference type="PANTHER" id="PTHR33332">
    <property type="entry name" value="REVERSE TRANSCRIPTASE DOMAIN-CONTAINING PROTEIN"/>
    <property type="match status" value="1"/>
</dbReference>
<dbReference type="SUPFAM" id="SSF56219">
    <property type="entry name" value="DNase I-like"/>
    <property type="match status" value="1"/>
</dbReference>
<reference evidence="2" key="1">
    <citation type="submission" date="2022-03" db="EMBL/GenBank/DDBJ databases">
        <authorList>
            <person name="Tunstrom K."/>
        </authorList>
    </citation>
    <scope>NUCLEOTIDE SEQUENCE</scope>
</reference>
<dbReference type="CDD" id="cd01650">
    <property type="entry name" value="RT_nLTR_like"/>
    <property type="match status" value="1"/>
</dbReference>
<dbReference type="Proteomes" id="UP001153954">
    <property type="component" value="Unassembled WGS sequence"/>
</dbReference>
<sequence>MAEFEIFLSRLGFCCDIYILTESWINKTTNLPTLSGYNINYSRNNNNQNDGIVVYTKDNLSCDVDEILISDATCLMVKLDPDTVIFGIYRPPSYRNVNNFLDSLNDILKLYSKYPNIIIMGDINIDIKTNSVDSKAPDYLNLLAGHGILPSHEYPTRGNNCLDHALIKAKYPTNTIIITSSITDHYSVVVELNLIKTPKPKYKSVIHKLNHDKLVSDIETFNFDDILCSMDANWAANRLVGVLSNFVTTNTTTITVTRRTRCIKPWITPGLIRCTKNRDKLHLKLKKDPTNTILKITYTRYKNFCNDLIKRIKRSYEHDQLKKCSKNPKKTWRLIKTFTNSQNNKQPAIDLLKIKETPETSIEYVNHYFADVGKTLAAKITSTPNDYQTNIPVNKLTNTTVNSMYMSEVTDQDILNVINNLKSDCTTGWDNIPTNIIKSTKKTIAPLLTHIVNLSINSGVFPQAFKIAIVHPIYKHGDKNCISNYRPISILTVFAKILEKIINKKLLSYLDKENILSANQYGFRTGKSTKDAVSDLYEFVGAQLDKKFKCTGVFLDLAKAFDTVSIPTLLSKLESIGIRGTVHKLFTDYLSNRTQKIKLGDYYSSEANISYGVPQGSVLGPTLFLIYINELCNLNLPNCKIFTYADDTALVFYDKSWEEATKRAEMGLVIASQWMCNNSLTLNVSKTKVVNFGITKRSIPRGCEYPIRFHSCSSRSVHNSTCTCMCLTETETINYLGIQLDNILSWKAHINLLSKRIRKLIYIFKTLRNIAELKLLKSVYFALAQSILLYCITSWGGTCKTHMIKLERAQRALLKVMTFRPFRYPTKDLYANCEVLTVRQLFVKETILSQHSKLVFSEEIASARRKDKVCSLPPFKTSFAQRFQFYLGPSLYNKINAIINIYPLNFKKCKEKLINWLKVQNYHDIENMFKLIK</sequence>
<dbReference type="GO" id="GO:0071897">
    <property type="term" value="P:DNA biosynthetic process"/>
    <property type="evidence" value="ECO:0007669"/>
    <property type="project" value="UniProtKB-ARBA"/>
</dbReference>
<comment type="caution">
    <text evidence="2">The sequence shown here is derived from an EMBL/GenBank/DDBJ whole genome shotgun (WGS) entry which is preliminary data.</text>
</comment>
<evidence type="ECO:0000313" key="2">
    <source>
        <dbReference type="EMBL" id="CAH2089059.1"/>
    </source>
</evidence>
<feature type="domain" description="Reverse transcriptase" evidence="1">
    <location>
        <begin position="454"/>
        <end position="740"/>
    </location>
</feature>
<proteinExistence type="predicted"/>
<dbReference type="InterPro" id="IPR043502">
    <property type="entry name" value="DNA/RNA_pol_sf"/>
</dbReference>
<dbReference type="SUPFAM" id="SSF56672">
    <property type="entry name" value="DNA/RNA polymerases"/>
    <property type="match status" value="1"/>
</dbReference>
<protein>
    <recommendedName>
        <fullName evidence="1">Reverse transcriptase domain-containing protein</fullName>
    </recommendedName>
</protein>
<organism evidence="2 3">
    <name type="scientific">Euphydryas editha</name>
    <name type="common">Edith's checkerspot</name>
    <dbReference type="NCBI Taxonomy" id="104508"/>
    <lineage>
        <taxon>Eukaryota</taxon>
        <taxon>Metazoa</taxon>
        <taxon>Ecdysozoa</taxon>
        <taxon>Arthropoda</taxon>
        <taxon>Hexapoda</taxon>
        <taxon>Insecta</taxon>
        <taxon>Pterygota</taxon>
        <taxon>Neoptera</taxon>
        <taxon>Endopterygota</taxon>
        <taxon>Lepidoptera</taxon>
        <taxon>Glossata</taxon>
        <taxon>Ditrysia</taxon>
        <taxon>Papilionoidea</taxon>
        <taxon>Nymphalidae</taxon>
        <taxon>Nymphalinae</taxon>
        <taxon>Euphydryas</taxon>
    </lineage>
</organism>
<dbReference type="AlphaFoldDB" id="A0AAU9TN88"/>
<dbReference type="InterPro" id="IPR000477">
    <property type="entry name" value="RT_dom"/>
</dbReference>
<name>A0AAU9TN88_EUPED</name>
<dbReference type="PROSITE" id="PS50878">
    <property type="entry name" value="RT_POL"/>
    <property type="match status" value="1"/>
</dbReference>
<gene>
    <name evidence="2" type="ORF">EEDITHA_LOCUS5152</name>
</gene>
<dbReference type="Pfam" id="PF00078">
    <property type="entry name" value="RVT_1"/>
    <property type="match status" value="1"/>
</dbReference>
<evidence type="ECO:0000313" key="3">
    <source>
        <dbReference type="Proteomes" id="UP001153954"/>
    </source>
</evidence>
<evidence type="ECO:0000259" key="1">
    <source>
        <dbReference type="PROSITE" id="PS50878"/>
    </source>
</evidence>
<dbReference type="EMBL" id="CAKOGL010000008">
    <property type="protein sequence ID" value="CAH2089059.1"/>
    <property type="molecule type" value="Genomic_DNA"/>
</dbReference>
<dbReference type="Gene3D" id="3.60.10.10">
    <property type="entry name" value="Endonuclease/exonuclease/phosphatase"/>
    <property type="match status" value="1"/>
</dbReference>
<accession>A0AAU9TN88</accession>
<keyword evidence="3" id="KW-1185">Reference proteome</keyword>